<dbReference type="Proteomes" id="UP000076079">
    <property type="component" value="Chromosome"/>
</dbReference>
<gene>
    <name evidence="6" type="primary">yliI_2</name>
    <name evidence="6" type="ORF">LuPra_01068</name>
</gene>
<evidence type="ECO:0000259" key="5">
    <source>
        <dbReference type="PROSITE" id="PS51007"/>
    </source>
</evidence>
<dbReference type="InterPro" id="IPR011041">
    <property type="entry name" value="Quinoprot_gluc/sorb_DH_b-prop"/>
</dbReference>
<dbReference type="SUPFAM" id="SSF46626">
    <property type="entry name" value="Cytochrome c"/>
    <property type="match status" value="1"/>
</dbReference>
<dbReference type="PROSITE" id="PS51007">
    <property type="entry name" value="CYTC"/>
    <property type="match status" value="1"/>
</dbReference>
<dbReference type="Gene3D" id="1.10.760.10">
    <property type="entry name" value="Cytochrome c-like domain"/>
    <property type="match status" value="1"/>
</dbReference>
<dbReference type="InterPro" id="IPR011042">
    <property type="entry name" value="6-blade_b-propeller_TolB-like"/>
</dbReference>
<evidence type="ECO:0000256" key="3">
    <source>
        <dbReference type="ARBA" id="ARBA00023004"/>
    </source>
</evidence>
<feature type="domain" description="Cytochrome c" evidence="5">
    <location>
        <begin position="29"/>
        <end position="108"/>
    </location>
</feature>
<dbReference type="GO" id="GO:0009055">
    <property type="term" value="F:electron transfer activity"/>
    <property type="evidence" value="ECO:0007669"/>
    <property type="project" value="InterPro"/>
</dbReference>
<dbReference type="RefSeq" id="WP_110169780.1">
    <property type="nucleotide sequence ID" value="NZ_CP015136.1"/>
</dbReference>
<keyword evidence="1 4" id="KW-0349">Heme</keyword>
<protein>
    <submittedName>
        <fullName evidence="6">Soluble aldose sugar dehydrogenase YliI</fullName>
        <ecNumber evidence="6">1.1.5.-</ecNumber>
    </submittedName>
</protein>
<dbReference type="AlphaFoldDB" id="A0A143PH78"/>
<dbReference type="GO" id="GO:0016491">
    <property type="term" value="F:oxidoreductase activity"/>
    <property type="evidence" value="ECO:0007669"/>
    <property type="project" value="UniProtKB-KW"/>
</dbReference>
<evidence type="ECO:0000313" key="7">
    <source>
        <dbReference type="Proteomes" id="UP000076079"/>
    </source>
</evidence>
<dbReference type="EMBL" id="CP015136">
    <property type="protein sequence ID" value="AMY07885.1"/>
    <property type="molecule type" value="Genomic_DNA"/>
</dbReference>
<dbReference type="STRING" id="1855912.LuPra_01068"/>
<dbReference type="PATRIC" id="fig|1813736.3.peg.1115"/>
<dbReference type="GO" id="GO:0020037">
    <property type="term" value="F:heme binding"/>
    <property type="evidence" value="ECO:0007669"/>
    <property type="project" value="InterPro"/>
</dbReference>
<dbReference type="SUPFAM" id="SSF50952">
    <property type="entry name" value="Soluble quinoprotein glucose dehydrogenase"/>
    <property type="match status" value="1"/>
</dbReference>
<keyword evidence="6" id="KW-0560">Oxidoreductase</keyword>
<keyword evidence="7" id="KW-1185">Reference proteome</keyword>
<dbReference type="Pfam" id="PF13442">
    <property type="entry name" value="Cytochrome_CBB3"/>
    <property type="match status" value="1"/>
</dbReference>
<dbReference type="OrthoDB" id="9770183at2"/>
<proteinExistence type="predicted"/>
<dbReference type="PANTHER" id="PTHR19328:SF75">
    <property type="entry name" value="ALDOSE SUGAR DEHYDROGENASE YLII"/>
    <property type="match status" value="1"/>
</dbReference>
<keyword evidence="2 4" id="KW-0479">Metal-binding</keyword>
<dbReference type="EC" id="1.1.5.-" evidence="6"/>
<dbReference type="GO" id="GO:0046872">
    <property type="term" value="F:metal ion binding"/>
    <property type="evidence" value="ECO:0007669"/>
    <property type="project" value="UniProtKB-KW"/>
</dbReference>
<evidence type="ECO:0000313" key="6">
    <source>
        <dbReference type="EMBL" id="AMY07885.1"/>
    </source>
</evidence>
<accession>A0A143PH78</accession>
<dbReference type="Pfam" id="PF07995">
    <property type="entry name" value="GSDH"/>
    <property type="match status" value="1"/>
</dbReference>
<dbReference type="InterPro" id="IPR036909">
    <property type="entry name" value="Cyt_c-like_dom_sf"/>
</dbReference>
<reference evidence="7" key="2">
    <citation type="submission" date="2016-04" db="EMBL/GenBank/DDBJ databases">
        <title>First Complete Genome Sequence of a Subdivision 6 Acidobacterium.</title>
        <authorList>
            <person name="Huang S."/>
            <person name="Vieira S."/>
            <person name="Bunk B."/>
            <person name="Riedel T."/>
            <person name="Sproeer C."/>
            <person name="Overmann J."/>
        </authorList>
    </citation>
    <scope>NUCLEOTIDE SEQUENCE [LARGE SCALE GENOMIC DNA]</scope>
    <source>
        <strain evidence="7">DSM 100886 HEG_-6_39</strain>
    </source>
</reference>
<dbReference type="KEGG" id="abac:LuPra_01068"/>
<dbReference type="InterPro" id="IPR009056">
    <property type="entry name" value="Cyt_c-like_dom"/>
</dbReference>
<organism evidence="6 7">
    <name type="scientific">Luteitalea pratensis</name>
    <dbReference type="NCBI Taxonomy" id="1855912"/>
    <lineage>
        <taxon>Bacteria</taxon>
        <taxon>Pseudomonadati</taxon>
        <taxon>Acidobacteriota</taxon>
        <taxon>Vicinamibacteria</taxon>
        <taxon>Vicinamibacterales</taxon>
        <taxon>Vicinamibacteraceae</taxon>
        <taxon>Luteitalea</taxon>
    </lineage>
</organism>
<keyword evidence="3 4" id="KW-0408">Iron</keyword>
<evidence type="ECO:0000256" key="1">
    <source>
        <dbReference type="ARBA" id="ARBA00022617"/>
    </source>
</evidence>
<sequence>MRPFLSVLVLGVGLGAAPYVLPPLQSASAPRASVATIYASLCANCHGPTLQGGQGPSLVDAEWKHGDTDADIARVIREGVAGTPMLPFRAALTDLQIRAMVIHVREAQESARLGTLPPAALPLPARIESERHAFRTEVLADGLETPWGIEFLPDGALLVSERPGRLRIIREGQVLPPISGVPAVWVEQDGGLFDIAVHPRFAENGWVYLAFSETGAETGSSSTRIIRGTLRGNALVDQVTIFRPAPALYWNNNSHFGARLLFDRDGYLFFSIGDRGHMADAQDLASPYGKLHRVHDDGRVPSDNPFVGRAGAVASIWSYGHRNQQGLAIDPRNGDLYATEHGPRGGDELNLVRKGRNYGWPIITYGMNDNGTPLTDRTEQDGLEQPVVYWTPSIAVSGIDFYTGSRFPRWANDLFVTALAGQQLRRLEIRDGRVTHQELLLRGSGRVRDVRVGPDGLIYVAFNGPGLIVRLSPAD</sequence>
<evidence type="ECO:0000256" key="4">
    <source>
        <dbReference type="PROSITE-ProRule" id="PRU00433"/>
    </source>
</evidence>
<evidence type="ECO:0000256" key="2">
    <source>
        <dbReference type="ARBA" id="ARBA00022723"/>
    </source>
</evidence>
<dbReference type="InterPro" id="IPR012938">
    <property type="entry name" value="Glc/Sorbosone_DH"/>
</dbReference>
<dbReference type="PANTHER" id="PTHR19328">
    <property type="entry name" value="HEDGEHOG-INTERACTING PROTEIN"/>
    <property type="match status" value="1"/>
</dbReference>
<dbReference type="Gene3D" id="2.120.10.30">
    <property type="entry name" value="TolB, C-terminal domain"/>
    <property type="match status" value="1"/>
</dbReference>
<name>A0A143PH78_LUTPR</name>
<reference evidence="6 7" key="1">
    <citation type="journal article" date="2016" name="Genome Announc.">
        <title>First Complete Genome Sequence of a Subdivision 6 Acidobacterium Strain.</title>
        <authorList>
            <person name="Huang S."/>
            <person name="Vieira S."/>
            <person name="Bunk B."/>
            <person name="Riedel T."/>
            <person name="Sproer C."/>
            <person name="Overmann J."/>
        </authorList>
    </citation>
    <scope>NUCLEOTIDE SEQUENCE [LARGE SCALE GENOMIC DNA]</scope>
    <source>
        <strain evidence="7">DSM 100886 HEG_-6_39</strain>
    </source>
</reference>